<organism evidence="13 14">
    <name type="scientific">Phycicoccus avicenniae</name>
    <dbReference type="NCBI Taxonomy" id="2828860"/>
    <lineage>
        <taxon>Bacteria</taxon>
        <taxon>Bacillati</taxon>
        <taxon>Actinomycetota</taxon>
        <taxon>Actinomycetes</taxon>
        <taxon>Micrococcales</taxon>
        <taxon>Intrasporangiaceae</taxon>
        <taxon>Phycicoccus</taxon>
    </lineage>
</organism>
<evidence type="ECO:0000256" key="3">
    <source>
        <dbReference type="ARBA" id="ARBA00022448"/>
    </source>
</evidence>
<dbReference type="InterPro" id="IPR035906">
    <property type="entry name" value="MetI-like_sf"/>
</dbReference>
<keyword evidence="6 9" id="KW-0812">Transmembrane</keyword>
<keyword evidence="8 9" id="KW-0472">Membrane</keyword>
<dbReference type="Proteomes" id="UP000677016">
    <property type="component" value="Unassembled WGS sequence"/>
</dbReference>
<comment type="caution">
    <text evidence="13">The sequence shown here is derived from an EMBL/GenBank/DDBJ whole genome shotgun (WGS) entry which is preliminary data.</text>
</comment>
<evidence type="ECO:0000256" key="6">
    <source>
        <dbReference type="ARBA" id="ARBA00022692"/>
    </source>
</evidence>
<dbReference type="InterPro" id="IPR000515">
    <property type="entry name" value="MetI-like"/>
</dbReference>
<dbReference type="RefSeq" id="WP_211601047.1">
    <property type="nucleotide sequence ID" value="NZ_JAGSNF010000001.1"/>
</dbReference>
<feature type="transmembrane region" description="Helical" evidence="9">
    <location>
        <begin position="236"/>
        <end position="257"/>
    </location>
</feature>
<feature type="domain" description="ABC transmembrane type-1" evidence="12">
    <location>
        <begin position="77"/>
        <end position="301"/>
    </location>
</feature>
<dbReference type="GO" id="GO:0005886">
    <property type="term" value="C:plasma membrane"/>
    <property type="evidence" value="ECO:0007669"/>
    <property type="project" value="UniProtKB-SubCell"/>
</dbReference>
<dbReference type="AlphaFoldDB" id="A0A941HYH8"/>
<keyword evidence="4 10" id="KW-1003">Cell membrane</keyword>
<feature type="transmembrane region" description="Helical" evidence="9">
    <location>
        <begin position="24"/>
        <end position="49"/>
    </location>
</feature>
<evidence type="ECO:0000256" key="11">
    <source>
        <dbReference type="SAM" id="MobiDB-lite"/>
    </source>
</evidence>
<dbReference type="PANTHER" id="PTHR30425">
    <property type="entry name" value="PHOSPHATE TRANSPORT SYSTEM PERMEASE PROTEIN PST"/>
    <property type="match status" value="1"/>
</dbReference>
<protein>
    <recommendedName>
        <fullName evidence="10">Phosphate transport system permease protein</fullName>
    </recommendedName>
</protein>
<evidence type="ECO:0000256" key="5">
    <source>
        <dbReference type="ARBA" id="ARBA00022592"/>
    </source>
</evidence>
<evidence type="ECO:0000313" key="13">
    <source>
        <dbReference type="EMBL" id="MBR7741890.1"/>
    </source>
</evidence>
<evidence type="ECO:0000256" key="9">
    <source>
        <dbReference type="RuleBase" id="RU363032"/>
    </source>
</evidence>
<feature type="transmembrane region" description="Helical" evidence="9">
    <location>
        <begin position="283"/>
        <end position="305"/>
    </location>
</feature>
<feature type="region of interest" description="Disordered" evidence="11">
    <location>
        <begin position="1"/>
        <end position="21"/>
    </location>
</feature>
<evidence type="ECO:0000256" key="4">
    <source>
        <dbReference type="ARBA" id="ARBA00022475"/>
    </source>
</evidence>
<accession>A0A941HYH8</accession>
<dbReference type="Gene3D" id="1.10.3720.10">
    <property type="entry name" value="MetI-like"/>
    <property type="match status" value="1"/>
</dbReference>
<evidence type="ECO:0000256" key="7">
    <source>
        <dbReference type="ARBA" id="ARBA00022989"/>
    </source>
</evidence>
<evidence type="ECO:0000313" key="14">
    <source>
        <dbReference type="Proteomes" id="UP000677016"/>
    </source>
</evidence>
<evidence type="ECO:0000256" key="2">
    <source>
        <dbReference type="ARBA" id="ARBA00007069"/>
    </source>
</evidence>
<evidence type="ECO:0000256" key="1">
    <source>
        <dbReference type="ARBA" id="ARBA00004651"/>
    </source>
</evidence>
<dbReference type="InterPro" id="IPR051124">
    <property type="entry name" value="Phosphate_Transport_Permease"/>
</dbReference>
<dbReference type="PROSITE" id="PS50928">
    <property type="entry name" value="ABC_TM1"/>
    <property type="match status" value="1"/>
</dbReference>
<dbReference type="EMBL" id="JAGSNF010000001">
    <property type="protein sequence ID" value="MBR7741890.1"/>
    <property type="molecule type" value="Genomic_DNA"/>
</dbReference>
<comment type="function">
    <text evidence="10">Part of the binding-protein-dependent transport system for phosphate; probably responsible for the translocation of the substrate across the membrane.</text>
</comment>
<feature type="transmembrane region" description="Helical" evidence="9">
    <location>
        <begin position="69"/>
        <end position="102"/>
    </location>
</feature>
<keyword evidence="14" id="KW-1185">Reference proteome</keyword>
<comment type="subcellular location">
    <subcellularLocation>
        <location evidence="1 9">Cell membrane</location>
        <topology evidence="1 9">Multi-pass membrane protein</topology>
    </subcellularLocation>
</comment>
<feature type="transmembrane region" description="Helical" evidence="9">
    <location>
        <begin position="167"/>
        <end position="186"/>
    </location>
</feature>
<evidence type="ECO:0000256" key="8">
    <source>
        <dbReference type="ARBA" id="ARBA00023136"/>
    </source>
</evidence>
<comment type="similarity">
    <text evidence="2 10">Belongs to the binding-protein-dependent transport system permease family. CysTW subfamily.</text>
</comment>
<dbReference type="InterPro" id="IPR011864">
    <property type="entry name" value="Phosphate_PstC"/>
</dbReference>
<dbReference type="Pfam" id="PF00528">
    <property type="entry name" value="BPD_transp_1"/>
    <property type="match status" value="1"/>
</dbReference>
<name>A0A941HYH8_9MICO</name>
<keyword evidence="3 9" id="KW-0813">Transport</keyword>
<reference evidence="13" key="1">
    <citation type="submission" date="2021-04" db="EMBL/GenBank/DDBJ databases">
        <title>Phycicoccus avicenniae sp. nov., a novel endophytic actinomycetes isolated from branch of Avicennia mariana.</title>
        <authorList>
            <person name="Tuo L."/>
        </authorList>
    </citation>
    <scope>NUCLEOTIDE SEQUENCE</scope>
    <source>
        <strain evidence="13">BSK3Z-2</strain>
    </source>
</reference>
<dbReference type="NCBIfam" id="TIGR02138">
    <property type="entry name" value="phosphate_pstC"/>
    <property type="match status" value="1"/>
</dbReference>
<dbReference type="GO" id="GO:0005315">
    <property type="term" value="F:phosphate transmembrane transporter activity"/>
    <property type="evidence" value="ECO:0007669"/>
    <property type="project" value="InterPro"/>
</dbReference>
<gene>
    <name evidence="13" type="primary">pstC</name>
    <name evidence="13" type="ORF">KC207_01110</name>
</gene>
<dbReference type="CDD" id="cd06261">
    <property type="entry name" value="TM_PBP2"/>
    <property type="match status" value="1"/>
</dbReference>
<evidence type="ECO:0000256" key="10">
    <source>
        <dbReference type="RuleBase" id="RU363054"/>
    </source>
</evidence>
<proteinExistence type="inferred from homology"/>
<dbReference type="PANTHER" id="PTHR30425:SF1">
    <property type="entry name" value="PHOSPHATE TRANSPORT SYSTEM PERMEASE PROTEIN PSTC"/>
    <property type="match status" value="1"/>
</dbReference>
<dbReference type="SUPFAM" id="SSF161098">
    <property type="entry name" value="MetI-like"/>
    <property type="match status" value="1"/>
</dbReference>
<feature type="transmembrane region" description="Helical" evidence="9">
    <location>
        <begin position="114"/>
        <end position="138"/>
    </location>
</feature>
<keyword evidence="7 9" id="KW-1133">Transmembrane helix</keyword>
<sequence length="315" mass="33196">MSATTAPETPPQQHGKPTKRPGDVLFRGLSTASAFSILLILAGVAIFLVSEALPVFGADPAEVTGGEGFVSYVWPLIFGTLVASLIAMVVATPVAVGIALFVSHYAPKRLGTAIGFVIDLLAAVPSVVFGMWGFQVFAPRLVPFFTWLSDNLGFLPFFETASRTGRTILTASLVLAVMILPIITAVSREVFLQTPRLHEEAALALGATQWEMIRTAVLPFGKPGVIGGTMLGLGRALGETMAVAIILSPGVFTWNLIDSGNITVPAEIALNFPEAAGLRLSELIAAGLVLFGITLGVNLLARWVVNRRAEFSGAN</sequence>
<keyword evidence="5 10" id="KW-0592">Phosphate transport</keyword>
<dbReference type="GO" id="GO:0006817">
    <property type="term" value="P:phosphate ion transport"/>
    <property type="evidence" value="ECO:0007669"/>
    <property type="project" value="UniProtKB-KW"/>
</dbReference>
<evidence type="ECO:0000259" key="12">
    <source>
        <dbReference type="PROSITE" id="PS50928"/>
    </source>
</evidence>